<dbReference type="AlphaFoldDB" id="A0A8S3XF41"/>
<accession>A0A8S3XF41</accession>
<evidence type="ECO:0000313" key="1">
    <source>
        <dbReference type="EMBL" id="CAG5010367.1"/>
    </source>
</evidence>
<proteinExistence type="predicted"/>
<gene>
    <name evidence="1" type="ORF">PAPOLLO_LOCUS15418</name>
</gene>
<dbReference type="PANTHER" id="PTHR47510">
    <property type="entry name" value="REVERSE TRANSCRIPTASE DOMAIN-CONTAINING PROTEIN"/>
    <property type="match status" value="1"/>
</dbReference>
<dbReference type="PANTHER" id="PTHR47510:SF3">
    <property type="entry name" value="ENDO_EXONUCLEASE_PHOSPHATASE DOMAIN-CONTAINING PROTEIN"/>
    <property type="match status" value="1"/>
</dbReference>
<dbReference type="Proteomes" id="UP000691718">
    <property type="component" value="Unassembled WGS sequence"/>
</dbReference>
<dbReference type="EMBL" id="CAJQZP010001030">
    <property type="protein sequence ID" value="CAG5010367.1"/>
    <property type="molecule type" value="Genomic_DNA"/>
</dbReference>
<comment type="caution">
    <text evidence="1">The sequence shown here is derived from an EMBL/GenBank/DDBJ whole genome shotgun (WGS) entry which is preliminary data.</text>
</comment>
<evidence type="ECO:0000313" key="2">
    <source>
        <dbReference type="Proteomes" id="UP000691718"/>
    </source>
</evidence>
<dbReference type="OrthoDB" id="410381at2759"/>
<name>A0A8S3XF41_PARAO</name>
<sequence>MEKAGIQESNDDFTRLEKLIKKCMEESKVIKTKIMNEPQKEWINKSIITEINERNLMWTELQNNPEREDLREKFITKRHKIIKLIRETKKSYYKKEFDKYSGKPKKLWNLLNTLTSNKFKQRCAPLKLIVNSIEFTDPHEICNIFNNFFATIGPYLAYEIPIQFHVNYTHALPKPLLQNLQINSLDPCFEEEILNIINNLDSNSSVGLDGISTKVIKCVKDLIINSLTKNFNKLFETFIVL</sequence>
<organism evidence="1 2">
    <name type="scientific">Parnassius apollo</name>
    <name type="common">Apollo butterfly</name>
    <name type="synonym">Papilio apollo</name>
    <dbReference type="NCBI Taxonomy" id="110799"/>
    <lineage>
        <taxon>Eukaryota</taxon>
        <taxon>Metazoa</taxon>
        <taxon>Ecdysozoa</taxon>
        <taxon>Arthropoda</taxon>
        <taxon>Hexapoda</taxon>
        <taxon>Insecta</taxon>
        <taxon>Pterygota</taxon>
        <taxon>Neoptera</taxon>
        <taxon>Endopterygota</taxon>
        <taxon>Lepidoptera</taxon>
        <taxon>Glossata</taxon>
        <taxon>Ditrysia</taxon>
        <taxon>Papilionoidea</taxon>
        <taxon>Papilionidae</taxon>
        <taxon>Parnassiinae</taxon>
        <taxon>Parnassini</taxon>
        <taxon>Parnassius</taxon>
        <taxon>Parnassius</taxon>
    </lineage>
</organism>
<reference evidence="1" key="1">
    <citation type="submission" date="2021-04" db="EMBL/GenBank/DDBJ databases">
        <authorList>
            <person name="Tunstrom K."/>
        </authorList>
    </citation>
    <scope>NUCLEOTIDE SEQUENCE</scope>
</reference>
<keyword evidence="2" id="KW-1185">Reference proteome</keyword>
<protein>
    <submittedName>
        <fullName evidence="1">(apollo) hypothetical protein</fullName>
    </submittedName>
</protein>